<comment type="caution">
    <text evidence="2">The sequence shown here is derived from an EMBL/GenBank/DDBJ whole genome shotgun (WGS) entry which is preliminary data.</text>
</comment>
<evidence type="ECO:0000259" key="1">
    <source>
        <dbReference type="Pfam" id="PF09353"/>
    </source>
</evidence>
<dbReference type="GO" id="GO:0009507">
    <property type="term" value="C:chloroplast"/>
    <property type="evidence" value="ECO:0007669"/>
    <property type="project" value="TreeGrafter"/>
</dbReference>
<organism evidence="2 3">
    <name type="scientific">Ceratopteris richardii</name>
    <name type="common">Triangle waterfern</name>
    <dbReference type="NCBI Taxonomy" id="49495"/>
    <lineage>
        <taxon>Eukaryota</taxon>
        <taxon>Viridiplantae</taxon>
        <taxon>Streptophyta</taxon>
        <taxon>Embryophyta</taxon>
        <taxon>Tracheophyta</taxon>
        <taxon>Polypodiopsida</taxon>
        <taxon>Polypodiidae</taxon>
        <taxon>Polypodiales</taxon>
        <taxon>Pteridineae</taxon>
        <taxon>Pteridaceae</taxon>
        <taxon>Parkerioideae</taxon>
        <taxon>Ceratopteris</taxon>
    </lineage>
</organism>
<dbReference type="OrthoDB" id="515480at2759"/>
<dbReference type="EMBL" id="CM035408">
    <property type="protein sequence ID" value="KAH7442146.1"/>
    <property type="molecule type" value="Genomic_DNA"/>
</dbReference>
<evidence type="ECO:0000313" key="2">
    <source>
        <dbReference type="EMBL" id="KAH7442146.1"/>
    </source>
</evidence>
<reference evidence="2" key="1">
    <citation type="submission" date="2021-08" db="EMBL/GenBank/DDBJ databases">
        <title>WGS assembly of Ceratopteris richardii.</title>
        <authorList>
            <person name="Marchant D.B."/>
            <person name="Chen G."/>
            <person name="Jenkins J."/>
            <person name="Shu S."/>
            <person name="Leebens-Mack J."/>
            <person name="Grimwood J."/>
            <person name="Schmutz J."/>
            <person name="Soltis P."/>
            <person name="Soltis D."/>
            <person name="Chen Z.-H."/>
        </authorList>
    </citation>
    <scope>NUCLEOTIDE SEQUENCE</scope>
    <source>
        <strain evidence="2">Whitten #5841</strain>
        <tissue evidence="2">Leaf</tissue>
    </source>
</reference>
<dbReference type="OMA" id="ILILWPD"/>
<dbReference type="InterPro" id="IPR018962">
    <property type="entry name" value="DUF1995"/>
</dbReference>
<accession>A0A8T2V834</accession>
<sequence length="337" mass="37253">MAVCTQLIGARLNPLQVPSTRTLQLRHADRLSSASPPQFSSRPNFRQSQYIHRLCTVNSVNGPSETPPESRDEALSQARGSISVFLEKALRDAGPTTVKQRKLQRQARLRVELPLLDESEAARASLLSDLLFTLSVGKRRTSVSFSVYSSASVVETLKQQLCGHSEEGQDSEDLKNPRFQFGSIEDFVDVDDSEVVVILAPKLSDVEYIINIAESAYPRPVLLLNPGWVPEEEEKADTSFSAFLQSFEVVYSYLPLAIQGFFNKTEGAVLKHVKGGAPAGRPWLIFVREGESLKCVASMKKRPTSIDLENALYNSIAANSPVTKSIKFLRGLLSKEN</sequence>
<protein>
    <recommendedName>
        <fullName evidence="1">DUF1995 domain-containing protein</fullName>
    </recommendedName>
</protein>
<gene>
    <name evidence="2" type="ORF">KP509_03G073200</name>
</gene>
<keyword evidence="3" id="KW-1185">Reference proteome</keyword>
<evidence type="ECO:0000313" key="3">
    <source>
        <dbReference type="Proteomes" id="UP000825935"/>
    </source>
</evidence>
<dbReference type="Pfam" id="PF09353">
    <property type="entry name" value="DUF1995"/>
    <property type="match status" value="1"/>
</dbReference>
<name>A0A8T2V834_CERRI</name>
<dbReference type="PANTHER" id="PTHR36365">
    <property type="entry name" value="OS05G0500400 PROTEIN"/>
    <property type="match status" value="1"/>
</dbReference>
<dbReference type="AlphaFoldDB" id="A0A8T2V834"/>
<feature type="domain" description="DUF1995" evidence="1">
    <location>
        <begin position="68"/>
        <end position="309"/>
    </location>
</feature>
<dbReference type="Proteomes" id="UP000825935">
    <property type="component" value="Chromosome 3"/>
</dbReference>
<proteinExistence type="predicted"/>
<dbReference type="PANTHER" id="PTHR36365:SF1">
    <property type="entry name" value="OS05G0500400 PROTEIN"/>
    <property type="match status" value="1"/>
</dbReference>